<proteinExistence type="predicted"/>
<dbReference type="EMBL" id="JASBWR010000037">
    <property type="protein sequence ID" value="KAJ9104937.1"/>
    <property type="molecule type" value="Genomic_DNA"/>
</dbReference>
<keyword evidence="2" id="KW-1185">Reference proteome</keyword>
<reference evidence="1" key="1">
    <citation type="submission" date="2023-04" db="EMBL/GenBank/DDBJ databases">
        <title>Draft Genome sequencing of Naganishia species isolated from polar environments using Oxford Nanopore Technology.</title>
        <authorList>
            <person name="Leo P."/>
            <person name="Venkateswaran K."/>
        </authorList>
    </citation>
    <scope>NUCLEOTIDE SEQUENCE</scope>
    <source>
        <strain evidence="1">MNA-CCFEE 5261</strain>
    </source>
</reference>
<dbReference type="Proteomes" id="UP001241377">
    <property type="component" value="Unassembled WGS sequence"/>
</dbReference>
<protein>
    <submittedName>
        <fullName evidence="1">Uncharacterized protein</fullName>
    </submittedName>
</protein>
<name>A0ACC2W1G4_9TREE</name>
<organism evidence="1 2">
    <name type="scientific">Naganishia cerealis</name>
    <dbReference type="NCBI Taxonomy" id="610337"/>
    <lineage>
        <taxon>Eukaryota</taxon>
        <taxon>Fungi</taxon>
        <taxon>Dikarya</taxon>
        <taxon>Basidiomycota</taxon>
        <taxon>Agaricomycotina</taxon>
        <taxon>Tremellomycetes</taxon>
        <taxon>Filobasidiales</taxon>
        <taxon>Filobasidiaceae</taxon>
        <taxon>Naganishia</taxon>
    </lineage>
</organism>
<gene>
    <name evidence="1" type="ORF">QFC19_003732</name>
</gene>
<accession>A0ACC2W1G4</accession>
<comment type="caution">
    <text evidence="1">The sequence shown here is derived from an EMBL/GenBank/DDBJ whole genome shotgun (WGS) entry which is preliminary data.</text>
</comment>
<evidence type="ECO:0000313" key="2">
    <source>
        <dbReference type="Proteomes" id="UP001241377"/>
    </source>
</evidence>
<sequence length="441" mass="47213">MSTQPLLPTHTPARLNARRLPPQGRDKGKGKAVDYGSSGEEDPHKGKRRAERRGAFLSYASDSDDQDPSEEEADQGRCITFRFTGAEDVGDDGDLDVWVDAGESVASVKDKIRTLRPGLSSHSLRFIHSGRLLTDGILLLPWLGSLETRLTRQAEGLGGVIRGLTADEGGEEDPLVPGGGGGGGKGHDLKGKGREKVWLHCVVGGVVKEQEQTQERETTEEAESAVPSRRGFDSLLDAGFTPTEIAAMRREFYLSRGEEVPDEFLAAEASSSGGAVRDVGYEEHVRALEEQWIEGDLNNETAQTVNEGLYSSILHGLLIGFLYPLIPWFFFRDLPSPNFFSPLEPLDAPAPIERAGGGGGRNDVHRGSSDPSLPPPPPTPTSTSAPPPQDGGDTAATSVFGLRGLPGGDWRTGVAFGQRTQMAILIGTVLNVGFAGLRFLA</sequence>
<evidence type="ECO:0000313" key="1">
    <source>
        <dbReference type="EMBL" id="KAJ9104937.1"/>
    </source>
</evidence>